<sequence>EDPPPTAFRPTEGSPAPYHVPSDEALLHVPPCPTPFYVMPSPSNKHRSNVFLTVVLLVASGPRAKQLTDW</sequence>
<dbReference type="Proteomes" id="UP000287651">
    <property type="component" value="Unassembled WGS sequence"/>
</dbReference>
<evidence type="ECO:0000256" key="1">
    <source>
        <dbReference type="SAM" id="MobiDB-lite"/>
    </source>
</evidence>
<gene>
    <name evidence="2" type="ORF">B296_00058682</name>
</gene>
<evidence type="ECO:0000313" key="3">
    <source>
        <dbReference type="Proteomes" id="UP000287651"/>
    </source>
</evidence>
<organism evidence="2 3">
    <name type="scientific">Ensete ventricosum</name>
    <name type="common">Abyssinian banana</name>
    <name type="synonym">Musa ensete</name>
    <dbReference type="NCBI Taxonomy" id="4639"/>
    <lineage>
        <taxon>Eukaryota</taxon>
        <taxon>Viridiplantae</taxon>
        <taxon>Streptophyta</taxon>
        <taxon>Embryophyta</taxon>
        <taxon>Tracheophyta</taxon>
        <taxon>Spermatophyta</taxon>
        <taxon>Magnoliopsida</taxon>
        <taxon>Liliopsida</taxon>
        <taxon>Zingiberales</taxon>
        <taxon>Musaceae</taxon>
        <taxon>Ensete</taxon>
    </lineage>
</organism>
<feature type="non-terminal residue" evidence="2">
    <location>
        <position position="1"/>
    </location>
</feature>
<dbReference type="EMBL" id="AMZH03021918">
    <property type="protein sequence ID" value="RRT37755.1"/>
    <property type="molecule type" value="Genomic_DNA"/>
</dbReference>
<dbReference type="AlphaFoldDB" id="A0A426XE60"/>
<accession>A0A426XE60</accession>
<evidence type="ECO:0000313" key="2">
    <source>
        <dbReference type="EMBL" id="RRT37755.1"/>
    </source>
</evidence>
<proteinExistence type="predicted"/>
<name>A0A426XE60_ENSVE</name>
<reference evidence="2 3" key="1">
    <citation type="journal article" date="2014" name="Agronomy (Basel)">
        <title>A Draft Genome Sequence for Ensete ventricosum, the Drought-Tolerant Tree Against Hunger.</title>
        <authorList>
            <person name="Harrison J."/>
            <person name="Moore K.A."/>
            <person name="Paszkiewicz K."/>
            <person name="Jones T."/>
            <person name="Grant M."/>
            <person name="Ambacheew D."/>
            <person name="Muzemil S."/>
            <person name="Studholme D.J."/>
        </authorList>
    </citation>
    <scope>NUCLEOTIDE SEQUENCE [LARGE SCALE GENOMIC DNA]</scope>
</reference>
<feature type="region of interest" description="Disordered" evidence="1">
    <location>
        <begin position="1"/>
        <end position="22"/>
    </location>
</feature>
<comment type="caution">
    <text evidence="2">The sequence shown here is derived from an EMBL/GenBank/DDBJ whole genome shotgun (WGS) entry which is preliminary data.</text>
</comment>
<protein>
    <submittedName>
        <fullName evidence="2">Uncharacterized protein</fullName>
    </submittedName>
</protein>